<evidence type="ECO:0000256" key="1">
    <source>
        <dbReference type="SAM" id="MobiDB-lite"/>
    </source>
</evidence>
<dbReference type="Proteomes" id="UP000295345">
    <property type="component" value="Unassembled WGS sequence"/>
</dbReference>
<organism evidence="3 4">
    <name type="scientific">Streptomyces hainanensis</name>
    <dbReference type="NCBI Taxonomy" id="402648"/>
    <lineage>
        <taxon>Bacteria</taxon>
        <taxon>Bacillati</taxon>
        <taxon>Actinomycetota</taxon>
        <taxon>Actinomycetes</taxon>
        <taxon>Kitasatosporales</taxon>
        <taxon>Streptomycetaceae</taxon>
        <taxon>Streptomyces</taxon>
    </lineage>
</organism>
<feature type="transmembrane region" description="Helical" evidence="2">
    <location>
        <begin position="21"/>
        <end position="46"/>
    </location>
</feature>
<keyword evidence="2" id="KW-0472">Membrane</keyword>
<feature type="region of interest" description="Disordered" evidence="1">
    <location>
        <begin position="75"/>
        <end position="110"/>
    </location>
</feature>
<gene>
    <name evidence="3" type="ORF">E1283_18675</name>
</gene>
<keyword evidence="4" id="KW-1185">Reference proteome</keyword>
<sequence length="173" mass="18537">MSVLMNEEDPPERRSNTPMRAPFLILEAIGFVAFGWVGAGSVAIALPRAAEVAAAQVAVLEVEFVGPILEMEPRRLSRPDRAPGQSKGSPESGHVDWGSASRGHQALADESPIQPVSSRLKVKRGPCVTHPVLGNLATLFFVMTACAANAIPAQWQSVPRIVKRNLGQLRPDS</sequence>
<keyword evidence="2" id="KW-0812">Transmembrane</keyword>
<dbReference type="AlphaFoldDB" id="A0A4R4TC32"/>
<dbReference type="EMBL" id="SMKI01000192">
    <property type="protein sequence ID" value="TDC73626.1"/>
    <property type="molecule type" value="Genomic_DNA"/>
</dbReference>
<name>A0A4R4TC32_9ACTN</name>
<evidence type="ECO:0000313" key="4">
    <source>
        <dbReference type="Proteomes" id="UP000295345"/>
    </source>
</evidence>
<reference evidence="3 4" key="1">
    <citation type="submission" date="2019-03" db="EMBL/GenBank/DDBJ databases">
        <title>Draft genome sequences of novel Actinobacteria.</title>
        <authorList>
            <person name="Sahin N."/>
            <person name="Ay H."/>
            <person name="Saygin H."/>
        </authorList>
    </citation>
    <scope>NUCLEOTIDE SEQUENCE [LARGE SCALE GENOMIC DNA]</scope>
    <source>
        <strain evidence="3 4">DSM 41900</strain>
    </source>
</reference>
<keyword evidence="2" id="KW-1133">Transmembrane helix</keyword>
<protein>
    <submittedName>
        <fullName evidence="3">Uncharacterized protein</fullName>
    </submittedName>
</protein>
<evidence type="ECO:0000313" key="3">
    <source>
        <dbReference type="EMBL" id="TDC73626.1"/>
    </source>
</evidence>
<evidence type="ECO:0000256" key="2">
    <source>
        <dbReference type="SAM" id="Phobius"/>
    </source>
</evidence>
<accession>A0A4R4TC32</accession>
<proteinExistence type="predicted"/>
<comment type="caution">
    <text evidence="3">The sequence shown here is derived from an EMBL/GenBank/DDBJ whole genome shotgun (WGS) entry which is preliminary data.</text>
</comment>